<name>A0A239IQ85_9SPHN</name>
<protein>
    <submittedName>
        <fullName evidence="6">DEAD/DEAH box helicase</fullName>
    </submittedName>
</protein>
<evidence type="ECO:0000313" key="7">
    <source>
        <dbReference type="Proteomes" id="UP000198281"/>
    </source>
</evidence>
<organism evidence="6 7">
    <name type="scientific">Edaphosphingomonas laterariae</name>
    <dbReference type="NCBI Taxonomy" id="861865"/>
    <lineage>
        <taxon>Bacteria</taxon>
        <taxon>Pseudomonadati</taxon>
        <taxon>Pseudomonadota</taxon>
        <taxon>Alphaproteobacteria</taxon>
        <taxon>Sphingomonadales</taxon>
        <taxon>Rhizorhabdaceae</taxon>
        <taxon>Edaphosphingomonas</taxon>
    </lineage>
</organism>
<dbReference type="InterPro" id="IPR011545">
    <property type="entry name" value="DEAD/DEAH_box_helicase_dom"/>
</dbReference>
<feature type="domain" description="Helicase ATP-binding" evidence="5">
    <location>
        <begin position="325"/>
        <end position="516"/>
    </location>
</feature>
<dbReference type="GO" id="GO:0016787">
    <property type="term" value="F:hydrolase activity"/>
    <property type="evidence" value="ECO:0007669"/>
    <property type="project" value="UniProtKB-KW"/>
</dbReference>
<evidence type="ECO:0000256" key="3">
    <source>
        <dbReference type="ARBA" id="ARBA00022806"/>
    </source>
</evidence>
<dbReference type="PANTHER" id="PTHR47961:SF6">
    <property type="entry name" value="DNA-DIRECTED DNA POLYMERASE"/>
    <property type="match status" value="1"/>
</dbReference>
<keyword evidence="2" id="KW-0378">Hydrolase</keyword>
<keyword evidence="4" id="KW-0067">ATP-binding</keyword>
<dbReference type="EMBL" id="FZOS01000026">
    <property type="protein sequence ID" value="SNS95810.1"/>
    <property type="molecule type" value="Genomic_DNA"/>
</dbReference>
<keyword evidence="3 6" id="KW-0347">Helicase</keyword>
<dbReference type="OrthoDB" id="9815222at2"/>
<dbReference type="RefSeq" id="WP_089220785.1">
    <property type="nucleotide sequence ID" value="NZ_FZOS01000026.1"/>
</dbReference>
<dbReference type="InterPro" id="IPR050474">
    <property type="entry name" value="Hel308_SKI2-like"/>
</dbReference>
<reference evidence="7" key="1">
    <citation type="submission" date="2017-06" db="EMBL/GenBank/DDBJ databases">
        <authorList>
            <person name="Varghese N."/>
            <person name="Submissions S."/>
        </authorList>
    </citation>
    <scope>NUCLEOTIDE SEQUENCE [LARGE SCALE GENOMIC DNA]</scope>
    <source>
        <strain evidence="7">LNB2</strain>
    </source>
</reference>
<dbReference type="AlphaFoldDB" id="A0A239IQ85"/>
<dbReference type="SUPFAM" id="SSF52540">
    <property type="entry name" value="P-loop containing nucleoside triphosphate hydrolases"/>
    <property type="match status" value="1"/>
</dbReference>
<evidence type="ECO:0000256" key="1">
    <source>
        <dbReference type="ARBA" id="ARBA00022741"/>
    </source>
</evidence>
<dbReference type="GO" id="GO:0004386">
    <property type="term" value="F:helicase activity"/>
    <property type="evidence" value="ECO:0007669"/>
    <property type="project" value="UniProtKB-KW"/>
</dbReference>
<proteinExistence type="predicted"/>
<dbReference type="Pfam" id="PF00270">
    <property type="entry name" value="DEAD"/>
    <property type="match status" value="1"/>
</dbReference>
<keyword evidence="1" id="KW-0547">Nucleotide-binding</keyword>
<evidence type="ECO:0000259" key="5">
    <source>
        <dbReference type="PROSITE" id="PS51192"/>
    </source>
</evidence>
<dbReference type="SMART" id="SM00487">
    <property type="entry name" value="DEXDc"/>
    <property type="match status" value="1"/>
</dbReference>
<gene>
    <name evidence="6" type="ORF">SAMN06295912_12634</name>
</gene>
<dbReference type="GO" id="GO:0003676">
    <property type="term" value="F:nucleic acid binding"/>
    <property type="evidence" value="ECO:0007669"/>
    <property type="project" value="InterPro"/>
</dbReference>
<dbReference type="GO" id="GO:0005524">
    <property type="term" value="F:ATP binding"/>
    <property type="evidence" value="ECO:0007669"/>
    <property type="project" value="UniProtKB-KW"/>
</dbReference>
<sequence>MARLDEQRRALAMNIRFNRAAENELTPAQARLFVRSLQTSWQVPPIAWGPRESHEQFDDARRLLHAAGIFREIDGEGSPESLGCYRRAAELLEWLARSSDPVTRDVPVGLLAAGAYQMAGLPAMATSLLRQGRHGGGVAEIFAAFLGADFERLLARTAAFWNDHAALTGRDGSGPLLAVEDEADTETDDPAEDDAQAAFVVGEPDAGDAPPADSKIGWYVVVELVRAVGLIGDSLRRGNDGRLAQAIDKLSGLSALATRLSSDELWILINLVEATARRFAANSLHGRVARLAARAPEQQLRMWRFAREQFARGRGVLWTSQVQGLERLIASDRFALCTPTGSGKTLVANLAIVKELLLVDAPPGQAPLALYLVPSRALASEVEAKLTAELGSDLIVTGLYGGADWGITDYWLTADRPVVLIATVEKAEALMRYVGHLLVQRLRLLIIDEAHQVVSEGDAGAQEELASHSSRAMRLEAMVSRLLAIKPDMARIALTAVAGGAALPVAQWIEGRMDATPVGLSYRSSRQLIGGLRVDSRRAPEAVLDIMNGQTLYVRGRDTPVYLPLRIPAMPLPAAIIRNSLPHYNQLYVLWTALHLLEGNRRVLISVAQSPERLMKRYAEAFDLPGWQNVPPFTPPADLDGQARFQETRAACVDYCGAQSFEVRLLDHGIATSHGQMPQRLRRLMTDLIDRRICPVTLATATLTEGVNLPFDIIFLTSLERRSFDAQAQQPIVVPMSTAEFRNLAGRAGRPGAAESIEGITLVAVPEAPSTTAPGQRNEQLNQIQRATRDYNNLLGRLQAEDAGGVVHSPLVVLLRSIWQKAAAQLGLQTLEQFLAWLEATLPEAAGANLGVGSRTTADQLGDSLDELDGFLLAASEELTRIELVGIDGARTEAFLRALWQRTFARVAAAEEAWLEASFIKRGRAFVERLYPDPQQRRRLYQYGFTPYIGRRFELVAPQLIAELQGAAEYGTWTAEQRFALLVRLGERVRAEPGIGFRVRDTAGDQLVLANWRGVVGWWMQLPGAVAPDAERLRAWQRFVTENVEFKLGVAVGAAVAQAWGQNAGALETPTLETWRATSGLPWVGFWFRELLRWGTLDPFVAFALAQGLAGTREEAAARRPAFEAWLVQEGFDRDPETLIDPQRFLAWQRSLAADRDAVDVVRASVAQLTHVDGRRGSYDVRPIVRTDGIDWIDAAGYSVARSPYSAALLTGRPDRHDFRVTAWPAVEVTRTF</sequence>
<dbReference type="Proteomes" id="UP000198281">
    <property type="component" value="Unassembled WGS sequence"/>
</dbReference>
<evidence type="ECO:0000313" key="6">
    <source>
        <dbReference type="EMBL" id="SNS95810.1"/>
    </source>
</evidence>
<evidence type="ECO:0000256" key="4">
    <source>
        <dbReference type="ARBA" id="ARBA00022840"/>
    </source>
</evidence>
<dbReference type="PROSITE" id="PS51192">
    <property type="entry name" value="HELICASE_ATP_BIND_1"/>
    <property type="match status" value="1"/>
</dbReference>
<dbReference type="Gene3D" id="3.40.50.300">
    <property type="entry name" value="P-loop containing nucleotide triphosphate hydrolases"/>
    <property type="match status" value="2"/>
</dbReference>
<evidence type="ECO:0000256" key="2">
    <source>
        <dbReference type="ARBA" id="ARBA00022801"/>
    </source>
</evidence>
<dbReference type="InterPro" id="IPR027417">
    <property type="entry name" value="P-loop_NTPase"/>
</dbReference>
<keyword evidence="7" id="KW-1185">Reference proteome</keyword>
<dbReference type="PANTHER" id="PTHR47961">
    <property type="entry name" value="DNA POLYMERASE THETA, PUTATIVE (AFU_ORTHOLOGUE AFUA_1G05260)-RELATED"/>
    <property type="match status" value="1"/>
</dbReference>
<accession>A0A239IQ85</accession>
<dbReference type="InterPro" id="IPR014001">
    <property type="entry name" value="Helicase_ATP-bd"/>
</dbReference>